<dbReference type="OrthoDB" id="45535at2759"/>
<keyword evidence="3" id="KW-1185">Reference proteome</keyword>
<reference evidence="2 3" key="1">
    <citation type="journal article" date="2012" name="Genome Biol.">
        <title>Genome and low-iron response of an oceanic diatom adapted to chronic iron limitation.</title>
        <authorList>
            <person name="Lommer M."/>
            <person name="Specht M."/>
            <person name="Roy A.S."/>
            <person name="Kraemer L."/>
            <person name="Andreson R."/>
            <person name="Gutowska M.A."/>
            <person name="Wolf J."/>
            <person name="Bergner S.V."/>
            <person name="Schilhabel M.B."/>
            <person name="Klostermeier U.C."/>
            <person name="Beiko R.G."/>
            <person name="Rosenstiel P."/>
            <person name="Hippler M."/>
            <person name="Laroche J."/>
        </authorList>
    </citation>
    <scope>NUCLEOTIDE SEQUENCE [LARGE SCALE GENOMIC DNA]</scope>
    <source>
        <strain evidence="2 3">CCMP1005</strain>
    </source>
</reference>
<gene>
    <name evidence="2" type="ORF">THAOC_16929</name>
</gene>
<name>K0SAY0_THAOC</name>
<dbReference type="InterPro" id="IPR019034">
    <property type="entry name" value="UPF0390"/>
</dbReference>
<dbReference type="Pfam" id="PF09495">
    <property type="entry name" value="DUF2462"/>
    <property type="match status" value="1"/>
</dbReference>
<feature type="region of interest" description="Disordered" evidence="1">
    <location>
        <begin position="1"/>
        <end position="57"/>
    </location>
</feature>
<dbReference type="eggNOG" id="ENOG502QZ3J">
    <property type="taxonomic scope" value="Eukaryota"/>
</dbReference>
<accession>K0SAY0</accession>
<dbReference type="AlphaFoldDB" id="K0SAY0"/>
<dbReference type="EMBL" id="AGNL01018871">
    <property type="protein sequence ID" value="EJK62460.1"/>
    <property type="molecule type" value="Genomic_DNA"/>
</dbReference>
<organism evidence="2 3">
    <name type="scientific">Thalassiosira oceanica</name>
    <name type="common">Marine diatom</name>
    <dbReference type="NCBI Taxonomy" id="159749"/>
    <lineage>
        <taxon>Eukaryota</taxon>
        <taxon>Sar</taxon>
        <taxon>Stramenopiles</taxon>
        <taxon>Ochrophyta</taxon>
        <taxon>Bacillariophyta</taxon>
        <taxon>Coscinodiscophyceae</taxon>
        <taxon>Thalassiosirophycidae</taxon>
        <taxon>Thalassiosirales</taxon>
        <taxon>Thalassiosiraceae</taxon>
        <taxon>Thalassiosira</taxon>
    </lineage>
</organism>
<protein>
    <submittedName>
        <fullName evidence="2">Uncharacterized protein</fullName>
    </submittedName>
</protein>
<dbReference type="OMA" id="MRMSERL"/>
<comment type="caution">
    <text evidence="2">The sequence shown here is derived from an EMBL/GenBank/DDBJ whole genome shotgun (WGS) entry which is preliminary data.</text>
</comment>
<evidence type="ECO:0000313" key="2">
    <source>
        <dbReference type="EMBL" id="EJK62460.1"/>
    </source>
</evidence>
<proteinExistence type="predicted"/>
<feature type="compositionally biased region" description="Basic residues" evidence="1">
    <location>
        <begin position="7"/>
        <end position="46"/>
    </location>
</feature>
<dbReference type="Proteomes" id="UP000266841">
    <property type="component" value="Unassembled WGS sequence"/>
</dbReference>
<evidence type="ECO:0000313" key="3">
    <source>
        <dbReference type="Proteomes" id="UP000266841"/>
    </source>
</evidence>
<evidence type="ECO:0000256" key="1">
    <source>
        <dbReference type="SAM" id="MobiDB-lite"/>
    </source>
</evidence>
<sequence length="119" mass="13268">MAQGSFKSKKSGNSKSGKRPNKKKQQKQKQLGKGRKSFAAKGRKATQAKDAIETTKAINSKNETIVAARAVGSGSRFYLNDIKDAGKKEIGRQRTNLKKKETKSMRMSERLQLKLDQLK</sequence>